<comment type="caution">
    <text evidence="1">The sequence shown here is derived from an EMBL/GenBank/DDBJ whole genome shotgun (WGS) entry which is preliminary data.</text>
</comment>
<organism evidence="1 2">
    <name type="scientific">Solanum commersonii</name>
    <name type="common">Commerson's wild potato</name>
    <name type="synonym">Commerson's nightshade</name>
    <dbReference type="NCBI Taxonomy" id="4109"/>
    <lineage>
        <taxon>Eukaryota</taxon>
        <taxon>Viridiplantae</taxon>
        <taxon>Streptophyta</taxon>
        <taxon>Embryophyta</taxon>
        <taxon>Tracheophyta</taxon>
        <taxon>Spermatophyta</taxon>
        <taxon>Magnoliopsida</taxon>
        <taxon>eudicotyledons</taxon>
        <taxon>Gunneridae</taxon>
        <taxon>Pentapetalae</taxon>
        <taxon>asterids</taxon>
        <taxon>lamiids</taxon>
        <taxon>Solanales</taxon>
        <taxon>Solanaceae</taxon>
        <taxon>Solanoideae</taxon>
        <taxon>Solaneae</taxon>
        <taxon>Solanum</taxon>
    </lineage>
</organism>
<keyword evidence="2" id="KW-1185">Reference proteome</keyword>
<accession>A0A9J5YUE9</accession>
<dbReference type="EMBL" id="JACXVP010000006">
    <property type="protein sequence ID" value="KAG5602518.1"/>
    <property type="molecule type" value="Genomic_DNA"/>
</dbReference>
<proteinExistence type="predicted"/>
<gene>
    <name evidence="1" type="ORF">H5410_033888</name>
</gene>
<dbReference type="Proteomes" id="UP000824120">
    <property type="component" value="Chromosome 6"/>
</dbReference>
<dbReference type="AlphaFoldDB" id="A0A9J5YUE9"/>
<evidence type="ECO:0000313" key="1">
    <source>
        <dbReference type="EMBL" id="KAG5602518.1"/>
    </source>
</evidence>
<protein>
    <submittedName>
        <fullName evidence="1">Uncharacterized protein</fullName>
    </submittedName>
</protein>
<reference evidence="1 2" key="1">
    <citation type="submission" date="2020-09" db="EMBL/GenBank/DDBJ databases">
        <title>De no assembly of potato wild relative species, Solanum commersonii.</title>
        <authorList>
            <person name="Cho K."/>
        </authorList>
    </citation>
    <scope>NUCLEOTIDE SEQUENCE [LARGE SCALE GENOMIC DNA]</scope>
    <source>
        <strain evidence="1">LZ3.2</strain>
        <tissue evidence="1">Leaf</tissue>
    </source>
</reference>
<sequence length="102" mass="11611">MGTYELQHNTSKIHIPLPSIQDYLSTTNGNLILNLTAGLFCFEIGSQNEDKWVYSTKFLDKFLSKIVIVQQNVYEMKTLIDRGISQLPVADRISDTNEMPES</sequence>
<name>A0A9J5YUE9_SOLCO</name>
<evidence type="ECO:0000313" key="2">
    <source>
        <dbReference type="Proteomes" id="UP000824120"/>
    </source>
</evidence>